<dbReference type="PANTHER" id="PTHR13696:SF96">
    <property type="entry name" value="COBQ_COBB_MIND_PARA NUCLEOTIDE BINDING DOMAIN-CONTAINING PROTEIN"/>
    <property type="match status" value="1"/>
</dbReference>
<dbReference type="NCBIfam" id="NF041546">
    <property type="entry name" value="ParA_partition"/>
    <property type="match status" value="1"/>
</dbReference>
<name>A0A1V3IGC9_9PAST</name>
<reference evidence="2 3" key="1">
    <citation type="submission" date="2016-10" db="EMBL/GenBank/DDBJ databases">
        <title>Rodentibacter gen. nov. and new species.</title>
        <authorList>
            <person name="Christensen H."/>
        </authorList>
    </citation>
    <scope>NUCLEOTIDE SEQUENCE [LARGE SCALE GENOMIC DNA]</scope>
    <source>
        <strain evidence="2 3">CCUG17206</strain>
    </source>
</reference>
<dbReference type="AlphaFoldDB" id="A0A1V3IGC9"/>
<dbReference type="InterPro" id="IPR048089">
    <property type="entry name" value="McdA"/>
</dbReference>
<dbReference type="SUPFAM" id="SSF52540">
    <property type="entry name" value="P-loop containing nucleoside triphosphate hydrolases"/>
    <property type="match status" value="1"/>
</dbReference>
<organism evidence="2 3">
    <name type="scientific">Rodentibacter rarus</name>
    <dbReference type="NCBI Taxonomy" id="1908260"/>
    <lineage>
        <taxon>Bacteria</taxon>
        <taxon>Pseudomonadati</taxon>
        <taxon>Pseudomonadota</taxon>
        <taxon>Gammaproteobacteria</taxon>
        <taxon>Pasteurellales</taxon>
        <taxon>Pasteurellaceae</taxon>
        <taxon>Rodentibacter</taxon>
    </lineage>
</organism>
<gene>
    <name evidence="2" type="ORF">BKK50_10015</name>
</gene>
<dbReference type="OrthoDB" id="69313at2"/>
<evidence type="ECO:0000313" key="2">
    <source>
        <dbReference type="EMBL" id="OOF40066.1"/>
    </source>
</evidence>
<dbReference type="InterPro" id="IPR002586">
    <property type="entry name" value="CobQ/CobB/MinD/ParA_Nub-bd_dom"/>
</dbReference>
<keyword evidence="3" id="KW-1185">Reference proteome</keyword>
<dbReference type="Gene3D" id="3.40.50.300">
    <property type="entry name" value="P-loop containing nucleotide triphosphate hydrolases"/>
    <property type="match status" value="1"/>
</dbReference>
<proteinExistence type="predicted"/>
<comment type="caution">
    <text evidence="2">The sequence shown here is derived from an EMBL/GenBank/DDBJ whole genome shotgun (WGS) entry which is preliminary data.</text>
</comment>
<dbReference type="STRING" id="1908260.BKK50_10015"/>
<dbReference type="RefSeq" id="WP_077417737.1">
    <property type="nucleotide sequence ID" value="NZ_MLHJ01000110.1"/>
</dbReference>
<sequence>MKIISVLSQKGGSGKSTISINIARCLQLKGYNVVLIDTDPQASAREWNALASDEFFPVYGCDKGVSEKEIKQLEKLADFVVIDGAPRIEKSMADAIRLSNFILIPLKPSQFDIWACKDSIELVQTRMLVDERLKAGLVLSQTNKQTNLTKDVVQFIDENFDIPLLSQSTGLRVSYAEVLSDGRTVFEGQSKEAKEEITQITDEILTMLGVSNEQD</sequence>
<dbReference type="PANTHER" id="PTHR13696">
    <property type="entry name" value="P-LOOP CONTAINING NUCLEOSIDE TRIPHOSPHATE HYDROLASE"/>
    <property type="match status" value="1"/>
</dbReference>
<evidence type="ECO:0000313" key="3">
    <source>
        <dbReference type="Proteomes" id="UP000189433"/>
    </source>
</evidence>
<dbReference type="InterPro" id="IPR050678">
    <property type="entry name" value="DNA_Partitioning_ATPase"/>
</dbReference>
<dbReference type="Pfam" id="PF01656">
    <property type="entry name" value="CbiA"/>
    <property type="match status" value="1"/>
</dbReference>
<accession>A0A1V3IGC9</accession>
<dbReference type="InterPro" id="IPR027417">
    <property type="entry name" value="P-loop_NTPase"/>
</dbReference>
<dbReference type="EMBL" id="MLHJ01000110">
    <property type="protein sequence ID" value="OOF40066.1"/>
    <property type="molecule type" value="Genomic_DNA"/>
</dbReference>
<feature type="domain" description="CobQ/CobB/MinD/ParA nucleotide binding" evidence="1">
    <location>
        <begin position="4"/>
        <end position="166"/>
    </location>
</feature>
<evidence type="ECO:0000259" key="1">
    <source>
        <dbReference type="Pfam" id="PF01656"/>
    </source>
</evidence>
<dbReference type="CDD" id="cd02042">
    <property type="entry name" value="ParAB_family"/>
    <property type="match status" value="1"/>
</dbReference>
<protein>
    <submittedName>
        <fullName evidence="2">Partition protein</fullName>
    </submittedName>
</protein>
<dbReference type="PIRSF" id="PIRSF009320">
    <property type="entry name" value="Nuc_binding_HP_1000"/>
    <property type="match status" value="1"/>
</dbReference>
<dbReference type="Proteomes" id="UP000189433">
    <property type="component" value="Unassembled WGS sequence"/>
</dbReference>